<proteinExistence type="predicted"/>
<accession>A0ABU8WVG1</accession>
<dbReference type="PANTHER" id="PTHR23026:SF123">
    <property type="entry name" value="NAD(P)H NITROREDUCTASE RV3131-RELATED"/>
    <property type="match status" value="1"/>
</dbReference>
<evidence type="ECO:0000313" key="4">
    <source>
        <dbReference type="Proteomes" id="UP001385892"/>
    </source>
</evidence>
<dbReference type="Pfam" id="PF00881">
    <property type="entry name" value="Nitroreductase"/>
    <property type="match status" value="1"/>
</dbReference>
<reference evidence="3 4" key="1">
    <citation type="submission" date="2024-03" db="EMBL/GenBank/DDBJ databases">
        <title>Novel species of the genus Variovorax.</title>
        <authorList>
            <person name="Liu Q."/>
            <person name="Xin Y.-H."/>
        </authorList>
    </citation>
    <scope>NUCLEOTIDE SEQUENCE [LARGE SCALE GENOMIC DNA]</scope>
    <source>
        <strain evidence="3 4">KACC 18900</strain>
    </source>
</reference>
<dbReference type="Proteomes" id="UP001385892">
    <property type="component" value="Unassembled WGS sequence"/>
</dbReference>
<keyword evidence="4" id="KW-1185">Reference proteome</keyword>
<evidence type="ECO:0000313" key="3">
    <source>
        <dbReference type="EMBL" id="MEJ8851537.1"/>
    </source>
</evidence>
<sequence length="189" mass="20819">MDALEAIHARRSIRAYKDLPLRRELIEELLWAAVQAPTPPVSGQAPWKLCVLEGAERLAGYGQRAKEYARTHQPAGQHWEWSERPEFEVFWGAPALVLICAQMGNPETPYDCCRAGQNLLVAAQALDVGSCWVGAPIPWLRSPGVGQELGIPDGYEPEVAIVLGHPAQVPPGQPRPRPEITWLAPRSLP</sequence>
<evidence type="ECO:0000259" key="2">
    <source>
        <dbReference type="Pfam" id="PF00881"/>
    </source>
</evidence>
<evidence type="ECO:0000256" key="1">
    <source>
        <dbReference type="SAM" id="MobiDB-lite"/>
    </source>
</evidence>
<name>A0ABU8WVG1_9BURK</name>
<dbReference type="SUPFAM" id="SSF55469">
    <property type="entry name" value="FMN-dependent nitroreductase-like"/>
    <property type="match status" value="1"/>
</dbReference>
<dbReference type="InterPro" id="IPR029479">
    <property type="entry name" value="Nitroreductase"/>
</dbReference>
<dbReference type="InterPro" id="IPR050627">
    <property type="entry name" value="Nitroreductase/BluB"/>
</dbReference>
<dbReference type="InterPro" id="IPR000415">
    <property type="entry name" value="Nitroreductase-like"/>
</dbReference>
<organism evidence="3 4">
    <name type="scientific">Variovorax rhizosphaerae</name>
    <dbReference type="NCBI Taxonomy" id="1836200"/>
    <lineage>
        <taxon>Bacteria</taxon>
        <taxon>Pseudomonadati</taxon>
        <taxon>Pseudomonadota</taxon>
        <taxon>Betaproteobacteria</taxon>
        <taxon>Burkholderiales</taxon>
        <taxon>Comamonadaceae</taxon>
        <taxon>Variovorax</taxon>
    </lineage>
</organism>
<gene>
    <name evidence="3" type="ORF">WKW82_33205</name>
</gene>
<feature type="domain" description="Nitroreductase" evidence="2">
    <location>
        <begin position="7"/>
        <end position="165"/>
    </location>
</feature>
<feature type="region of interest" description="Disordered" evidence="1">
    <location>
        <begin position="167"/>
        <end position="189"/>
    </location>
</feature>
<dbReference type="Gene3D" id="3.40.109.10">
    <property type="entry name" value="NADH Oxidase"/>
    <property type="match status" value="1"/>
</dbReference>
<dbReference type="PANTHER" id="PTHR23026">
    <property type="entry name" value="NADPH NITROREDUCTASE"/>
    <property type="match status" value="1"/>
</dbReference>
<comment type="caution">
    <text evidence="3">The sequence shown here is derived from an EMBL/GenBank/DDBJ whole genome shotgun (WGS) entry which is preliminary data.</text>
</comment>
<dbReference type="EMBL" id="JBBKZT010000024">
    <property type="protein sequence ID" value="MEJ8851537.1"/>
    <property type="molecule type" value="Genomic_DNA"/>
</dbReference>
<protein>
    <submittedName>
        <fullName evidence="3">Nitroreductase family protein</fullName>
    </submittedName>
</protein>
<dbReference type="RefSeq" id="WP_340347196.1">
    <property type="nucleotide sequence ID" value="NZ_JBBKZT010000024.1"/>
</dbReference>